<dbReference type="EMBL" id="CACSLK010027832">
    <property type="protein sequence ID" value="CAA0831415.1"/>
    <property type="molecule type" value="Genomic_DNA"/>
</dbReference>
<dbReference type="Pfam" id="PF07969">
    <property type="entry name" value="Amidohydro_3"/>
    <property type="match status" value="1"/>
</dbReference>
<dbReference type="InterPro" id="IPR033932">
    <property type="entry name" value="YtcJ-like"/>
</dbReference>
<reference evidence="2" key="1">
    <citation type="submission" date="2019-12" db="EMBL/GenBank/DDBJ databases">
        <authorList>
            <person name="Scholes J."/>
        </authorList>
    </citation>
    <scope>NUCLEOTIDE SEQUENCE</scope>
</reference>
<organism evidence="2 3">
    <name type="scientific">Striga hermonthica</name>
    <name type="common">Purple witchweed</name>
    <name type="synonym">Buchnera hermonthica</name>
    <dbReference type="NCBI Taxonomy" id="68872"/>
    <lineage>
        <taxon>Eukaryota</taxon>
        <taxon>Viridiplantae</taxon>
        <taxon>Streptophyta</taxon>
        <taxon>Embryophyta</taxon>
        <taxon>Tracheophyta</taxon>
        <taxon>Spermatophyta</taxon>
        <taxon>Magnoliopsida</taxon>
        <taxon>eudicotyledons</taxon>
        <taxon>Gunneridae</taxon>
        <taxon>Pentapetalae</taxon>
        <taxon>asterids</taxon>
        <taxon>lamiids</taxon>
        <taxon>Lamiales</taxon>
        <taxon>Orobanchaceae</taxon>
        <taxon>Buchnereae</taxon>
        <taxon>Striga</taxon>
    </lineage>
</organism>
<dbReference type="Proteomes" id="UP001153555">
    <property type="component" value="Unassembled WGS sequence"/>
</dbReference>
<evidence type="ECO:0000313" key="3">
    <source>
        <dbReference type="Proteomes" id="UP001153555"/>
    </source>
</evidence>
<evidence type="ECO:0000259" key="1">
    <source>
        <dbReference type="Pfam" id="PF07969"/>
    </source>
</evidence>
<dbReference type="CDD" id="cd01300">
    <property type="entry name" value="YtcJ_like"/>
    <property type="match status" value="1"/>
</dbReference>
<dbReference type="SUPFAM" id="SSF51338">
    <property type="entry name" value="Composite domain of metallo-dependent hydrolases"/>
    <property type="match status" value="1"/>
</dbReference>
<dbReference type="Gene3D" id="3.20.20.140">
    <property type="entry name" value="Metal-dependent hydrolases"/>
    <property type="match status" value="1"/>
</dbReference>
<dbReference type="SUPFAM" id="SSF51556">
    <property type="entry name" value="Metallo-dependent hydrolases"/>
    <property type="match status" value="1"/>
</dbReference>
<dbReference type="PANTHER" id="PTHR22642:SF2">
    <property type="entry name" value="PROTEIN LONG AFTER FAR-RED 3"/>
    <property type="match status" value="1"/>
</dbReference>
<accession>A0A9N7RHT9</accession>
<dbReference type="AlphaFoldDB" id="A0A9N7RHT9"/>
<dbReference type="Gene3D" id="2.30.40.10">
    <property type="entry name" value="Urease, subunit C, domain 1"/>
    <property type="match status" value="1"/>
</dbReference>
<comment type="caution">
    <text evidence="2">The sequence shown here is derived from an EMBL/GenBank/DDBJ whole genome shotgun (WGS) entry which is preliminary data.</text>
</comment>
<keyword evidence="3" id="KW-1185">Reference proteome</keyword>
<dbReference type="Gene3D" id="3.10.310.70">
    <property type="match status" value="1"/>
</dbReference>
<dbReference type="OrthoDB" id="3501663at2759"/>
<gene>
    <name evidence="2" type="ORF">SHERM_26764</name>
</gene>
<sequence length="584" mass="63554">MNNFRLILSAAAAVLLAVVSSPLLTKLRRHHVTELWLRGGEVADLVVTNGTIYTSNAAFPFADSMAIARGRILRLGNYSSLQDLAGPKTRTLNLNKKLVVAGFIDSHVHLIFGGLQQMARVQLRGISQKDQFVNKIKEALSNLHPGSWLLGGGWNNDLWGGEPPMASWIDDITPHNPVWLSRMDGHMGLANSIALNIAGISNSTVDPDGGSVVKNNIGEPTGLLIDSAMSLVMSHIPEVTVEERREALSRASDHALMRGVTTVVDVGRYFPGASPELSWEDLSDVYRWADLSGKMKIRVCLYFPMETWARLHEHIERTGRKLSQWIYLGGVKSFADGSLGSNSALFREPYADEPSNHGLQVTDTEMLYNMTLSSDKAGLQVAIHAIGDRANDLVLDLYKSVASKNGMRGRRFRIEHAQHLAPGTAARFGEQEVIASVQPDHLLDDADSAAKKLGAERAHGGSYLFQSLLAGNAQLAIGSDWPVADINPLGSIKTAMKRVPPGWKDAWIPSERISLKDALNGYTISAARACFLDEDVGSLSAGKMADFVILSADSWDKFAEEGSALVEATFVGGFEAYSRDIDKD</sequence>
<dbReference type="InterPro" id="IPR011059">
    <property type="entry name" value="Metal-dep_hydrolase_composite"/>
</dbReference>
<dbReference type="InterPro" id="IPR013108">
    <property type="entry name" value="Amidohydro_3"/>
</dbReference>
<dbReference type="InterPro" id="IPR032466">
    <property type="entry name" value="Metal_Hydrolase"/>
</dbReference>
<feature type="domain" description="Amidohydrolase 3" evidence="1">
    <location>
        <begin position="91"/>
        <end position="573"/>
    </location>
</feature>
<name>A0A9N7RHT9_STRHE</name>
<dbReference type="PANTHER" id="PTHR22642">
    <property type="entry name" value="IMIDAZOLONEPROPIONASE"/>
    <property type="match status" value="1"/>
</dbReference>
<evidence type="ECO:0000313" key="2">
    <source>
        <dbReference type="EMBL" id="CAA0831415.1"/>
    </source>
</evidence>
<dbReference type="GO" id="GO:0016810">
    <property type="term" value="F:hydrolase activity, acting on carbon-nitrogen (but not peptide) bonds"/>
    <property type="evidence" value="ECO:0007669"/>
    <property type="project" value="InterPro"/>
</dbReference>
<proteinExistence type="predicted"/>
<protein>
    <submittedName>
        <fullName evidence="2">Amidohydrolase family</fullName>
    </submittedName>
</protein>